<dbReference type="InterPro" id="IPR046335">
    <property type="entry name" value="LacI/GalR-like_sensor"/>
</dbReference>
<evidence type="ECO:0000313" key="5">
    <source>
        <dbReference type="EMBL" id="MCZ0669038.1"/>
    </source>
</evidence>
<dbReference type="InterPro" id="IPR000843">
    <property type="entry name" value="HTH_LacI"/>
</dbReference>
<keyword evidence="3" id="KW-0804">Transcription</keyword>
<sequence>MKITIREIARRAGVSTATVSRIINGLGGYNDDTKEKVLAVIEETGYKGNASALKDYNHPKVDKLIGVLVPDLETDFYAKIISGLEEVARKQGYSILISNTGKEGKNTYEDINVLKKRKVSGIALVGTFLDEILYEKLERTKIPYILISSTSYKYQVPYIKVDSFQAVYAAVGYLLAQGHTQIAMIAGTSKKGMSNREMGYRKAMEDAGLTVKESRIAYGDFSFQSGKTCMKKLLDLDKEITAVFAASDDMAIGAISAAYERGMSVPNELSVIGYDNTKVAEMSYPPLTTIAQPLYEMGIEGMKILIKYIETHEKQSSVVMPFELIERKSVEAYNK</sequence>
<dbReference type="InterPro" id="IPR028082">
    <property type="entry name" value="Peripla_BP_I"/>
</dbReference>
<evidence type="ECO:0000256" key="3">
    <source>
        <dbReference type="ARBA" id="ARBA00023163"/>
    </source>
</evidence>
<evidence type="ECO:0000313" key="6">
    <source>
        <dbReference type="EMBL" id="MCZ0690116.1"/>
    </source>
</evidence>
<evidence type="ECO:0000256" key="1">
    <source>
        <dbReference type="ARBA" id="ARBA00023015"/>
    </source>
</evidence>
<dbReference type="PROSITE" id="PS50932">
    <property type="entry name" value="HTH_LACI_2"/>
    <property type="match status" value="1"/>
</dbReference>
<accession>A0A2N5P7S9</accession>
<protein>
    <submittedName>
        <fullName evidence="5">LacI family DNA-binding transcriptional regulator</fullName>
    </submittedName>
    <submittedName>
        <fullName evidence="7">LacI family transcriptional regulator</fullName>
    </submittedName>
</protein>
<dbReference type="Proteomes" id="UP001079535">
    <property type="component" value="Unassembled WGS sequence"/>
</dbReference>
<dbReference type="PANTHER" id="PTHR30146">
    <property type="entry name" value="LACI-RELATED TRANSCRIPTIONAL REPRESSOR"/>
    <property type="match status" value="1"/>
</dbReference>
<dbReference type="SUPFAM" id="SSF47413">
    <property type="entry name" value="lambda repressor-like DNA-binding domains"/>
    <property type="match status" value="1"/>
</dbReference>
<dbReference type="EMBL" id="JAPRBD010000010">
    <property type="protein sequence ID" value="MCZ0690116.1"/>
    <property type="molecule type" value="Genomic_DNA"/>
</dbReference>
<dbReference type="PRINTS" id="PR00036">
    <property type="entry name" value="HTHLACI"/>
</dbReference>
<dbReference type="Proteomes" id="UP000235093">
    <property type="component" value="Unassembled WGS sequence"/>
</dbReference>
<dbReference type="AlphaFoldDB" id="A0A2N5P7S9"/>
<dbReference type="SMART" id="SM00354">
    <property type="entry name" value="HTH_LACI"/>
    <property type="match status" value="1"/>
</dbReference>
<keyword evidence="2 5" id="KW-0238">DNA-binding</keyword>
<comment type="caution">
    <text evidence="7">The sequence shown here is derived from an EMBL/GenBank/DDBJ whole genome shotgun (WGS) entry which is preliminary data.</text>
</comment>
<dbReference type="EMBL" id="NIHT01000039">
    <property type="protein sequence ID" value="PLT71191.1"/>
    <property type="molecule type" value="Genomic_DNA"/>
</dbReference>
<gene>
    <name evidence="7" type="ORF">CDL23_15300</name>
    <name evidence="6" type="ORF">OZZ16_09365</name>
    <name evidence="5" type="ORF">OZZ17_16205</name>
</gene>
<evidence type="ECO:0000313" key="8">
    <source>
        <dbReference type="Proteomes" id="UP000235093"/>
    </source>
</evidence>
<dbReference type="Proteomes" id="UP001076974">
    <property type="component" value="Unassembled WGS sequence"/>
</dbReference>
<feature type="domain" description="HTH lacI-type" evidence="4">
    <location>
        <begin position="3"/>
        <end position="55"/>
    </location>
</feature>
<dbReference type="Pfam" id="PF13377">
    <property type="entry name" value="Peripla_BP_3"/>
    <property type="match status" value="1"/>
</dbReference>
<organism evidence="7 8">
    <name type="scientific">Mediterraneibacter gnavus</name>
    <name type="common">Ruminococcus gnavus</name>
    <dbReference type="NCBI Taxonomy" id="33038"/>
    <lineage>
        <taxon>Bacteria</taxon>
        <taxon>Bacillati</taxon>
        <taxon>Bacillota</taxon>
        <taxon>Clostridia</taxon>
        <taxon>Lachnospirales</taxon>
        <taxon>Lachnospiraceae</taxon>
        <taxon>Mediterraneibacter</taxon>
    </lineage>
</organism>
<dbReference type="CDD" id="cd19975">
    <property type="entry name" value="PBP1_CcpA-like"/>
    <property type="match status" value="1"/>
</dbReference>
<keyword evidence="1" id="KW-0805">Transcription regulation</keyword>
<dbReference type="CDD" id="cd01392">
    <property type="entry name" value="HTH_LacI"/>
    <property type="match status" value="1"/>
</dbReference>
<dbReference type="Pfam" id="PF00356">
    <property type="entry name" value="LacI"/>
    <property type="match status" value="1"/>
</dbReference>
<name>A0A2N5P7S9_MEDGN</name>
<reference evidence="7 8" key="1">
    <citation type="journal article" date="2017" name="Genome Med.">
        <title>A novel Ruminococcus gnavus clade enriched in inflammatory bowel disease patients.</title>
        <authorList>
            <person name="Hall A.B."/>
            <person name="Yassour M."/>
            <person name="Sauk J."/>
            <person name="Garner A."/>
            <person name="Jiang X."/>
            <person name="Arthur T."/>
            <person name="Lagoudas G.K."/>
            <person name="Vatanen T."/>
            <person name="Fornelos N."/>
            <person name="Wilson R."/>
            <person name="Bertha M."/>
            <person name="Cohen M."/>
            <person name="Garber J."/>
            <person name="Khalili H."/>
            <person name="Gevers D."/>
            <person name="Ananthakrishnan A.N."/>
            <person name="Kugathasan S."/>
            <person name="Lander E.S."/>
            <person name="Blainey P."/>
            <person name="Vlamakis H."/>
            <person name="Xavier R.J."/>
            <person name="Huttenhower C."/>
        </authorList>
    </citation>
    <scope>NUCLEOTIDE SEQUENCE [LARGE SCALE GENOMIC DNA]</scope>
    <source>
        <strain evidence="7 8">RJX1125</strain>
    </source>
</reference>
<dbReference type="InterPro" id="IPR010982">
    <property type="entry name" value="Lambda_DNA-bd_dom_sf"/>
</dbReference>
<evidence type="ECO:0000256" key="2">
    <source>
        <dbReference type="ARBA" id="ARBA00023125"/>
    </source>
</evidence>
<dbReference type="GO" id="GO:0000976">
    <property type="term" value="F:transcription cis-regulatory region binding"/>
    <property type="evidence" value="ECO:0007669"/>
    <property type="project" value="TreeGrafter"/>
</dbReference>
<dbReference type="Gene3D" id="1.10.260.40">
    <property type="entry name" value="lambda repressor-like DNA-binding domains"/>
    <property type="match status" value="1"/>
</dbReference>
<dbReference type="GO" id="GO:0003700">
    <property type="term" value="F:DNA-binding transcription factor activity"/>
    <property type="evidence" value="ECO:0007669"/>
    <property type="project" value="TreeGrafter"/>
</dbReference>
<dbReference type="EMBL" id="JAPRAY010000030">
    <property type="protein sequence ID" value="MCZ0669038.1"/>
    <property type="molecule type" value="Genomic_DNA"/>
</dbReference>
<evidence type="ECO:0000313" key="7">
    <source>
        <dbReference type="EMBL" id="PLT71191.1"/>
    </source>
</evidence>
<reference evidence="5" key="2">
    <citation type="submission" date="2022-11" db="EMBL/GenBank/DDBJ databases">
        <title>Temperate bacteriophages infecting mucin-degrading bacterium Ruminococcus gnavus from the human gut.</title>
        <authorList>
            <person name="Buttimer C."/>
        </authorList>
    </citation>
    <scope>NUCLEOTIDE SEQUENCE</scope>
    <source>
        <strain evidence="5">CCUG 49994</strain>
        <strain evidence="6">CCUG 52279</strain>
    </source>
</reference>
<dbReference type="PANTHER" id="PTHR30146:SF109">
    <property type="entry name" value="HTH-TYPE TRANSCRIPTIONAL REGULATOR GALS"/>
    <property type="match status" value="1"/>
</dbReference>
<dbReference type="SUPFAM" id="SSF53822">
    <property type="entry name" value="Periplasmic binding protein-like I"/>
    <property type="match status" value="1"/>
</dbReference>
<dbReference type="Gene3D" id="3.40.50.2300">
    <property type="match status" value="2"/>
</dbReference>
<dbReference type="RefSeq" id="WP_054338031.1">
    <property type="nucleotide sequence ID" value="NZ_CP176629.1"/>
</dbReference>
<proteinExistence type="predicted"/>
<evidence type="ECO:0000259" key="4">
    <source>
        <dbReference type="PROSITE" id="PS50932"/>
    </source>
</evidence>
<dbReference type="PROSITE" id="PS00356">
    <property type="entry name" value="HTH_LACI_1"/>
    <property type="match status" value="1"/>
</dbReference>